<dbReference type="PATRIC" id="fig|1434119.4.peg.2753"/>
<dbReference type="RefSeq" id="WP_148705465.1">
    <property type="nucleotide sequence ID" value="NZ_CP009507.1"/>
</dbReference>
<proteinExistence type="predicted"/>
<sequence>MVTAQAETKWYKQLLESNKITVNDFDTELTEYEKVGDQIHFSGTFKFDVEKEIDKQIKKLKSSGTVSGIIYPDSSIHTECTGDNFKLVTDTSKIGEDEENYLYQTEQILTVNGKTNSQTETFEVSKAQVDAYEAQSVNFIESNDSVMSMKSTKVKVDLLRTAPLGCYLVFNDVEYADLLAAGTVLSLILASFGMAQGALLTAVAIAIGEAIPEFLDVEPEDIYLDFYTNPTWIEVDYYYYYT</sequence>
<dbReference type="EMBL" id="CP009507">
    <property type="protein sequence ID" value="AKB32812.1"/>
    <property type="molecule type" value="Genomic_DNA"/>
</dbReference>
<reference evidence="1 2" key="1">
    <citation type="submission" date="2014-07" db="EMBL/GenBank/DDBJ databases">
        <title>Methanogenic archaea and the global carbon cycle.</title>
        <authorList>
            <person name="Henriksen J.R."/>
            <person name="Luke J."/>
            <person name="Reinhart S."/>
            <person name="Benedict M.N."/>
            <person name="Youngblut N.D."/>
            <person name="Metcalf M.E."/>
            <person name="Whitaker R.J."/>
            <person name="Metcalf W.W."/>
        </authorList>
    </citation>
    <scope>NUCLEOTIDE SEQUENCE [LARGE SCALE GENOMIC DNA]</scope>
    <source>
        <strain evidence="1 2">HI350</strain>
    </source>
</reference>
<dbReference type="Proteomes" id="UP000033092">
    <property type="component" value="Chromosome"/>
</dbReference>
<gene>
    <name evidence="1" type="ORF">MSSIH_2122</name>
</gene>
<name>A0A0E3PDZ7_9EURY</name>
<organism evidence="1 2">
    <name type="scientific">Methanosarcina siciliae HI350</name>
    <dbReference type="NCBI Taxonomy" id="1434119"/>
    <lineage>
        <taxon>Archaea</taxon>
        <taxon>Methanobacteriati</taxon>
        <taxon>Methanobacteriota</taxon>
        <taxon>Stenosarchaea group</taxon>
        <taxon>Methanomicrobia</taxon>
        <taxon>Methanosarcinales</taxon>
        <taxon>Methanosarcinaceae</taxon>
        <taxon>Methanosarcina</taxon>
    </lineage>
</organism>
<dbReference type="GeneID" id="41606199"/>
<evidence type="ECO:0000313" key="2">
    <source>
        <dbReference type="Proteomes" id="UP000033092"/>
    </source>
</evidence>
<dbReference type="AlphaFoldDB" id="A0A0E3PDZ7"/>
<dbReference type="KEGG" id="msz:MSSIH_2122"/>
<accession>A0A0E3PDZ7</accession>
<dbReference type="HOGENOM" id="CLU_1145240_0_0_2"/>
<evidence type="ECO:0000313" key="1">
    <source>
        <dbReference type="EMBL" id="AKB32812.1"/>
    </source>
</evidence>
<protein>
    <submittedName>
        <fullName evidence="1">Uncharacterized protein</fullName>
    </submittedName>
</protein>